<dbReference type="SUPFAM" id="SSF51735">
    <property type="entry name" value="NAD(P)-binding Rossmann-fold domains"/>
    <property type="match status" value="1"/>
</dbReference>
<protein>
    <submittedName>
        <fullName evidence="3">dTDP-glucose 4,6-dehydratase</fullName>
    </submittedName>
</protein>
<dbReference type="EMBL" id="CP000968">
    <property type="protein sequence ID" value="ACB07592.1"/>
    <property type="molecule type" value="Genomic_DNA"/>
</dbReference>
<dbReference type="NCBIfam" id="TIGR01181">
    <property type="entry name" value="dTDP_gluc_dehyt"/>
    <property type="match status" value="1"/>
</dbReference>
<dbReference type="Gene3D" id="3.90.25.10">
    <property type="entry name" value="UDP-galactose 4-epimerase, domain 1"/>
    <property type="match status" value="1"/>
</dbReference>
<proteinExistence type="inferred from homology"/>
<dbReference type="GO" id="GO:0008460">
    <property type="term" value="F:dTDP-glucose 4,6-dehydratase activity"/>
    <property type="evidence" value="ECO:0007669"/>
    <property type="project" value="InterPro"/>
</dbReference>
<dbReference type="GeneID" id="6094949"/>
<evidence type="ECO:0000313" key="3">
    <source>
        <dbReference type="EMBL" id="ACB07592.1"/>
    </source>
</evidence>
<evidence type="ECO:0000313" key="4">
    <source>
        <dbReference type="Proteomes" id="UP000001686"/>
    </source>
</evidence>
<name>B1L563_KORCO</name>
<sequence length="331" mass="38084">MKLLITGGAGFMGSNLVRFIAETTDFEIMVYDKLSYSGRIENIEDLIERKRIRFVRGDICDEEMLTSVIEEFRPDAIVNLAAETHVDRSINEPSPFIQTNIFGVYTILEVMRRRDIPLLLHLSTDEVYGDLSELGIEADESSNLNPSSPYSGSKAAGDLLIKAYSRTYGLKYKIARPCNNYGPYQHPEKLIPRTIIRLLQGKPATIYGDGSQERDWIHALDNARALLTILTEGLSNEIYNICRHNYASVRTIVELITKIMGKDPRRDIIYVKGRPGEDLRYAMKCDKLLNLGWRPIYDLETGLRDTLEWYLNNEWWWKPLLDHYVLSDAPW</sequence>
<gene>
    <name evidence="3" type="ordered locus">Kcr_0846</name>
</gene>
<dbReference type="PANTHER" id="PTHR43000">
    <property type="entry name" value="DTDP-D-GLUCOSE 4,6-DEHYDRATASE-RELATED"/>
    <property type="match status" value="1"/>
</dbReference>
<dbReference type="GO" id="GO:0009225">
    <property type="term" value="P:nucleotide-sugar metabolic process"/>
    <property type="evidence" value="ECO:0007669"/>
    <property type="project" value="InterPro"/>
</dbReference>
<dbReference type="FunCoup" id="B1L563">
    <property type="interactions" value="54"/>
</dbReference>
<dbReference type="AlphaFoldDB" id="B1L563"/>
<keyword evidence="4" id="KW-1185">Reference proteome</keyword>
<dbReference type="Pfam" id="PF01370">
    <property type="entry name" value="Epimerase"/>
    <property type="match status" value="1"/>
</dbReference>
<dbReference type="PhylomeDB" id="B1L563"/>
<dbReference type="Gene3D" id="3.40.50.720">
    <property type="entry name" value="NAD(P)-binding Rossmann-like Domain"/>
    <property type="match status" value="1"/>
</dbReference>
<dbReference type="RefSeq" id="WP_012309489.1">
    <property type="nucleotide sequence ID" value="NC_010482.1"/>
</dbReference>
<dbReference type="KEGG" id="kcr:Kcr_0846"/>
<dbReference type="HOGENOM" id="CLU_007383_1_14_2"/>
<organism evidence="3 4">
    <name type="scientific">Korarchaeum cryptofilum (strain OPF8)</name>
    <dbReference type="NCBI Taxonomy" id="374847"/>
    <lineage>
        <taxon>Archaea</taxon>
        <taxon>Thermoproteota</taxon>
        <taxon>Candidatus Korarchaeia</taxon>
        <taxon>Candidatus Korarchaeales</taxon>
        <taxon>Candidatus Korarchaeaceae</taxon>
        <taxon>Candidatus Korarchaeum</taxon>
    </lineage>
</organism>
<dbReference type="InterPro" id="IPR005888">
    <property type="entry name" value="dTDP_Gluc_deHydtase"/>
</dbReference>
<reference evidence="3 4" key="1">
    <citation type="journal article" date="2008" name="Proc. Natl. Acad. Sci. U.S.A.">
        <title>A korarchaeal genome reveals new insights into the evolution of the Archaea.</title>
        <authorList>
            <person name="Elkins J.G."/>
            <person name="Podar M."/>
            <person name="Graham D.E."/>
            <person name="Makarova K.S."/>
            <person name="Wolf Y."/>
            <person name="Randau L."/>
            <person name="Hedlund B.P."/>
            <person name="Brochier-Armanet C."/>
            <person name="Kunin V."/>
            <person name="Anderson I."/>
            <person name="Lapidus A."/>
            <person name="Goltsman E."/>
            <person name="Barry K."/>
            <person name="Koonin E.V."/>
            <person name="Hugenholtz P."/>
            <person name="Kyrpides N."/>
            <person name="Wanner G."/>
            <person name="Richardson P."/>
            <person name="Keller M."/>
            <person name="Stetter K.O."/>
        </authorList>
    </citation>
    <scope>NUCLEOTIDE SEQUENCE [LARGE SCALE GENOMIC DNA]</scope>
    <source>
        <strain evidence="4">OPF8</strain>
    </source>
</reference>
<dbReference type="Proteomes" id="UP000001686">
    <property type="component" value="Chromosome"/>
</dbReference>
<dbReference type="CDD" id="cd05246">
    <property type="entry name" value="dTDP_GD_SDR_e"/>
    <property type="match status" value="1"/>
</dbReference>
<dbReference type="InterPro" id="IPR036291">
    <property type="entry name" value="NAD(P)-bd_dom_sf"/>
</dbReference>
<dbReference type="STRING" id="374847.Kcr_0846"/>
<dbReference type="eggNOG" id="arCOG01371">
    <property type="taxonomic scope" value="Archaea"/>
</dbReference>
<accession>B1L563</accession>
<dbReference type="InParanoid" id="B1L563"/>
<comment type="similarity">
    <text evidence="1">Belongs to the NAD(P)-dependent epimerase/dehydratase family.</text>
</comment>
<dbReference type="EnsemblBacteria" id="ACB07592">
    <property type="protein sequence ID" value="ACB07592"/>
    <property type="gene ID" value="Kcr_0846"/>
</dbReference>
<evidence type="ECO:0000259" key="2">
    <source>
        <dbReference type="Pfam" id="PF01370"/>
    </source>
</evidence>
<dbReference type="OrthoDB" id="4907at2157"/>
<feature type="domain" description="NAD-dependent epimerase/dehydratase" evidence="2">
    <location>
        <begin position="4"/>
        <end position="242"/>
    </location>
</feature>
<dbReference type="InterPro" id="IPR001509">
    <property type="entry name" value="Epimerase_deHydtase"/>
</dbReference>
<evidence type="ECO:0000256" key="1">
    <source>
        <dbReference type="ARBA" id="ARBA00007637"/>
    </source>
</evidence>